<dbReference type="PRINTS" id="PR00371">
    <property type="entry name" value="FPNCR"/>
</dbReference>
<proteinExistence type="predicted"/>
<dbReference type="InterPro" id="IPR001094">
    <property type="entry name" value="Flavdoxin-like"/>
</dbReference>
<dbReference type="EC" id="1.16.1.8" evidence="11"/>
<keyword evidence="3" id="KW-0028">Amino-acid biosynthesis</keyword>
<evidence type="ECO:0000256" key="3">
    <source>
        <dbReference type="ARBA" id="ARBA00022605"/>
    </source>
</evidence>
<evidence type="ECO:0000259" key="15">
    <source>
        <dbReference type="PROSITE" id="PS50902"/>
    </source>
</evidence>
<evidence type="ECO:0000256" key="13">
    <source>
        <dbReference type="SAM" id="MobiDB-lite"/>
    </source>
</evidence>
<dbReference type="InterPro" id="IPR017927">
    <property type="entry name" value="FAD-bd_FR_type"/>
</dbReference>
<evidence type="ECO:0000256" key="5">
    <source>
        <dbReference type="ARBA" id="ARBA00022643"/>
    </source>
</evidence>
<dbReference type="Gene3D" id="1.20.990.10">
    <property type="entry name" value="NADPH-cytochrome p450 Reductase, Chain A, domain 3"/>
    <property type="match status" value="1"/>
</dbReference>
<keyword evidence="4" id="KW-0285">Flavoprotein</keyword>
<evidence type="ECO:0000256" key="2">
    <source>
        <dbReference type="ARBA" id="ARBA00001974"/>
    </source>
</evidence>
<comment type="caution">
    <text evidence="18">The sequence shown here is derived from an EMBL/GenBank/DDBJ whole genome shotgun (WGS) entry which is preliminary data.</text>
</comment>
<dbReference type="Gene3D" id="2.40.30.10">
    <property type="entry name" value="Translation factors"/>
    <property type="match status" value="1"/>
</dbReference>
<accession>A0ABD3PWU6</accession>
<dbReference type="Gene3D" id="3.40.50.360">
    <property type="match status" value="1"/>
</dbReference>
<dbReference type="InterPro" id="IPR008254">
    <property type="entry name" value="Flavodoxin/NO_synth"/>
</dbReference>
<keyword evidence="7" id="KW-0274">FAD</keyword>
<dbReference type="PROSITE" id="PS51670">
    <property type="entry name" value="SHKT"/>
    <property type="match status" value="1"/>
</dbReference>
<dbReference type="SUPFAM" id="SSF46565">
    <property type="entry name" value="Chaperone J-domain"/>
    <property type="match status" value="1"/>
</dbReference>
<evidence type="ECO:0000256" key="4">
    <source>
        <dbReference type="ARBA" id="ARBA00022630"/>
    </source>
</evidence>
<dbReference type="InterPro" id="IPR018253">
    <property type="entry name" value="DnaJ_domain_CS"/>
</dbReference>
<dbReference type="GO" id="GO:0009086">
    <property type="term" value="P:methionine biosynthetic process"/>
    <property type="evidence" value="ECO:0007669"/>
    <property type="project" value="UniProtKB-KW"/>
</dbReference>
<gene>
    <name evidence="18" type="ORF">ACHAWO_008784</name>
</gene>
<dbReference type="AlphaFoldDB" id="A0ABD3PWU6"/>
<dbReference type="Gene3D" id="3.40.50.80">
    <property type="entry name" value="Nucleotide-binding domain of ferredoxin-NADP reductase (FNR) module"/>
    <property type="match status" value="1"/>
</dbReference>
<evidence type="ECO:0000256" key="8">
    <source>
        <dbReference type="ARBA" id="ARBA00022857"/>
    </source>
</evidence>
<dbReference type="InterPro" id="IPR003582">
    <property type="entry name" value="ShKT_dom"/>
</dbReference>
<evidence type="ECO:0000256" key="7">
    <source>
        <dbReference type="ARBA" id="ARBA00022827"/>
    </source>
</evidence>
<feature type="domain" description="J" evidence="14">
    <location>
        <begin position="1"/>
        <end position="64"/>
    </location>
</feature>
<organism evidence="18 19">
    <name type="scientific">Cyclotella atomus</name>
    <dbReference type="NCBI Taxonomy" id="382360"/>
    <lineage>
        <taxon>Eukaryota</taxon>
        <taxon>Sar</taxon>
        <taxon>Stramenopiles</taxon>
        <taxon>Ochrophyta</taxon>
        <taxon>Bacillariophyta</taxon>
        <taxon>Coscinodiscophyceae</taxon>
        <taxon>Thalassiosirophycidae</taxon>
        <taxon>Stephanodiscales</taxon>
        <taxon>Stephanodiscaceae</taxon>
        <taxon>Cyclotella</taxon>
    </lineage>
</organism>
<dbReference type="PROSITE" id="PS50902">
    <property type="entry name" value="FLAVODOXIN_LIKE"/>
    <property type="match status" value="1"/>
</dbReference>
<keyword evidence="6" id="KW-0949">S-adenosyl-L-methionine</keyword>
<dbReference type="Pfam" id="PF00667">
    <property type="entry name" value="FAD_binding_1"/>
    <property type="match status" value="1"/>
</dbReference>
<dbReference type="CDD" id="cd06257">
    <property type="entry name" value="DnaJ"/>
    <property type="match status" value="1"/>
</dbReference>
<dbReference type="InterPro" id="IPR036869">
    <property type="entry name" value="J_dom_sf"/>
</dbReference>
<evidence type="ECO:0000313" key="19">
    <source>
        <dbReference type="Proteomes" id="UP001530400"/>
    </source>
</evidence>
<feature type="compositionally biased region" description="Polar residues" evidence="13">
    <location>
        <begin position="592"/>
        <end position="605"/>
    </location>
</feature>
<dbReference type="SMART" id="SM00254">
    <property type="entry name" value="ShKT"/>
    <property type="match status" value="1"/>
</dbReference>
<comment type="cofactor">
    <cofactor evidence="1">
        <name>FMN</name>
        <dbReference type="ChEBI" id="CHEBI:58210"/>
    </cofactor>
</comment>
<feature type="domain" description="FAD-binding FR-type" evidence="16">
    <location>
        <begin position="722"/>
        <end position="982"/>
    </location>
</feature>
<evidence type="ECO:0000259" key="17">
    <source>
        <dbReference type="PROSITE" id="PS51670"/>
    </source>
</evidence>
<dbReference type="PROSITE" id="PS51384">
    <property type="entry name" value="FAD_FR"/>
    <property type="match status" value="1"/>
</dbReference>
<dbReference type="Proteomes" id="UP001530400">
    <property type="component" value="Unassembled WGS sequence"/>
</dbReference>
<evidence type="ECO:0000256" key="12">
    <source>
        <dbReference type="ARBA" id="ARBA00040659"/>
    </source>
</evidence>
<dbReference type="InterPro" id="IPR017938">
    <property type="entry name" value="Riboflavin_synthase-like_b-brl"/>
</dbReference>
<dbReference type="PROSITE" id="PS00636">
    <property type="entry name" value="DNAJ_1"/>
    <property type="match status" value="1"/>
</dbReference>
<evidence type="ECO:0000313" key="18">
    <source>
        <dbReference type="EMBL" id="KAL3792623.1"/>
    </source>
</evidence>
<dbReference type="SUPFAM" id="SSF63380">
    <property type="entry name" value="Riboflavin synthase domain-like"/>
    <property type="match status" value="1"/>
</dbReference>
<protein>
    <recommendedName>
        <fullName evidence="12">Methionine synthase reductase</fullName>
        <ecNumber evidence="11">1.16.1.8</ecNumber>
    </recommendedName>
</protein>
<dbReference type="Gene3D" id="1.10.287.110">
    <property type="entry name" value="DnaJ domain"/>
    <property type="match status" value="1"/>
</dbReference>
<dbReference type="InterPro" id="IPR001709">
    <property type="entry name" value="Flavoprot_Pyr_Nucl_cyt_Rdtase"/>
</dbReference>
<comment type="cofactor">
    <cofactor evidence="2">
        <name>FAD</name>
        <dbReference type="ChEBI" id="CHEBI:57692"/>
    </cofactor>
</comment>
<dbReference type="InterPro" id="IPR039261">
    <property type="entry name" value="FNR_nucleotide-bd"/>
</dbReference>
<evidence type="ECO:0000259" key="14">
    <source>
        <dbReference type="PROSITE" id="PS50076"/>
    </source>
</evidence>
<dbReference type="PROSITE" id="PS50076">
    <property type="entry name" value="DNAJ_2"/>
    <property type="match status" value="1"/>
</dbReference>
<dbReference type="GO" id="GO:0030586">
    <property type="term" value="F:[methionine synthase] reductase (NADPH) activity"/>
    <property type="evidence" value="ECO:0007669"/>
    <property type="project" value="UniProtKB-EC"/>
</dbReference>
<name>A0ABD3PWU6_9STRA</name>
<evidence type="ECO:0000256" key="6">
    <source>
        <dbReference type="ARBA" id="ARBA00022691"/>
    </source>
</evidence>
<dbReference type="SUPFAM" id="SSF52343">
    <property type="entry name" value="Ferredoxin reductase-like, C-terminal NADP-linked domain"/>
    <property type="match status" value="1"/>
</dbReference>
<dbReference type="EMBL" id="JALLPJ020000424">
    <property type="protein sequence ID" value="KAL3792623.1"/>
    <property type="molecule type" value="Genomic_DNA"/>
</dbReference>
<dbReference type="InterPro" id="IPR001433">
    <property type="entry name" value="OxRdtase_FAD/NAD-bd"/>
</dbReference>
<feature type="domain" description="ShKT" evidence="17">
    <location>
        <begin position="339"/>
        <end position="374"/>
    </location>
</feature>
<dbReference type="InterPro" id="IPR029039">
    <property type="entry name" value="Flavoprotein-like_sf"/>
</dbReference>
<dbReference type="SUPFAM" id="SSF52218">
    <property type="entry name" value="Flavoproteins"/>
    <property type="match status" value="1"/>
</dbReference>
<feature type="domain" description="Flavodoxin-like" evidence="15">
    <location>
        <begin position="400"/>
        <end position="547"/>
    </location>
</feature>
<evidence type="ECO:0000256" key="11">
    <source>
        <dbReference type="ARBA" id="ARBA00039088"/>
    </source>
</evidence>
<dbReference type="PRINTS" id="PR00369">
    <property type="entry name" value="FLAVODOXIN"/>
</dbReference>
<keyword evidence="19" id="KW-1185">Reference proteome</keyword>
<evidence type="ECO:0000256" key="1">
    <source>
        <dbReference type="ARBA" id="ARBA00001917"/>
    </source>
</evidence>
<keyword evidence="9" id="KW-0560">Oxidoreductase</keyword>
<dbReference type="Pfam" id="PF00258">
    <property type="entry name" value="Flavodoxin_1"/>
    <property type="match status" value="1"/>
</dbReference>
<evidence type="ECO:0000259" key="16">
    <source>
        <dbReference type="PROSITE" id="PS51384"/>
    </source>
</evidence>
<dbReference type="Pfam" id="PF01549">
    <property type="entry name" value="ShK"/>
    <property type="match status" value="1"/>
</dbReference>
<dbReference type="InterPro" id="IPR001623">
    <property type="entry name" value="DnaJ_domain"/>
</dbReference>
<sequence>MVKWRDACSKYVSNTAHRRKALDTLPDKNKDVSPKEAAQVFQKVLHAFEVLSDANSRRRYDNGGGTSSGAERQHPNSWSFQWNFFNQGAPHSRADYLRNSFEVKQAQSRVLHVISLDQLRTIMLDDNDKLERHLLICFFTPTIEKVVDDEILYPYPFAGNNPHQVWWGDLLQTVSIRFNRGNDLTRYFHIDEVRSDMTEPVFLFLERGTELGETFEYNSNQMHSCSIRESFENWMWTMIEAKVVFRNNHQHPVEIDWIHGNIRYAIQPNTEWVHYSMLTHKWWTRDARVDKWEGSPGRWKLTNNTSLGSWKIGVETDNEETAPIREDGSVLIQSPHKSCTDISGHCQFWANQNQCTENPGFMRDKCPLTCNHLHSKESKRFEIDDCLSLLSRESVEDRARKILVGVGHHIAKDLAATVSTFTEVICTELNNYKKKCLAAWESDPTPNKKHALIIVCSTTGNAEAPENADRFTRWIKRKTTKATQFEHVAFSVLGLGDSNYDVFCAAGKLIDRKLAELGGTRVLPLACADEGTGTLEEVVDPWTEVVVQKMAEACCADVNASSSAQVDEKQKLESAGSSIEEKKMDSEDLAASETNPGVSQPTTLSDGVNTLRNLLNLSASEALPTVENASLPSLGASLSSCELINEEEIQKRIRSDSIADNMTVSSASSGVYYTLSRPYESNVIGARYLTNTNKECATKVSELGDAIQREDKVLVKAMKMYEDSFPLKPIDKPQAQDDKTYDKNGKRVIEMSLSLPDDFTLEYEPGDSVGLIVPNSPTATNFILEMLRKHHNILPSQKISVDANRPITVEEAVRNNIDLCSVMKKKRLFLLSMFASDAEEEKSLRLLCSSDSGKEELFTKYVEDQRRTVIDILKEFPSCQGITLEGLLGCLPAIPPRYYSVCSSPLKERQNGDANHCLKVAFSVVDYLTPLVVEDSSSQRRIGGLATRYLECLCSPFLANQTPSSNPVVKIFPKPTHDFRLPPNLSTPLILIGPGTGIAPFLGFLSHRQAQFVSLESTEAAEMASEGTWRGGYELDPEELNITCGDARGLNLAVDYMRKQSVGEIDVFFGCRYSDHDWLYEKELKEFQAAGIVSNLYTAFSREGEDKMYVQTLMKQDKACADRVVQMIMEKQASVYVCGDGNAMGRDVQEAITALLGTKMNELDGAVAYMNQMKSTGRFVLDIWS</sequence>
<feature type="region of interest" description="Disordered" evidence="13">
    <location>
        <begin position="566"/>
        <end position="605"/>
    </location>
</feature>
<dbReference type="Pfam" id="PF00175">
    <property type="entry name" value="NAD_binding_1"/>
    <property type="match status" value="1"/>
</dbReference>
<evidence type="ECO:0000256" key="10">
    <source>
        <dbReference type="ARBA" id="ARBA00023167"/>
    </source>
</evidence>
<dbReference type="Pfam" id="PF00226">
    <property type="entry name" value="DnaJ"/>
    <property type="match status" value="1"/>
</dbReference>
<keyword evidence="5" id="KW-0288">FMN</keyword>
<dbReference type="PANTHER" id="PTHR19384">
    <property type="entry name" value="NITRIC OXIDE SYNTHASE-RELATED"/>
    <property type="match status" value="1"/>
</dbReference>
<dbReference type="InterPro" id="IPR023173">
    <property type="entry name" value="NADPH_Cyt_P450_Rdtase_alpha"/>
</dbReference>
<keyword evidence="10" id="KW-0486">Methionine biosynthesis</keyword>
<evidence type="ECO:0000256" key="9">
    <source>
        <dbReference type="ARBA" id="ARBA00023002"/>
    </source>
</evidence>
<dbReference type="InterPro" id="IPR003097">
    <property type="entry name" value="CysJ-like_FAD-binding"/>
</dbReference>
<dbReference type="PANTHER" id="PTHR19384:SF84">
    <property type="entry name" value="METHIONINE SYNTHASE REDUCTASE"/>
    <property type="match status" value="1"/>
</dbReference>
<reference evidence="18 19" key="1">
    <citation type="submission" date="2024-10" db="EMBL/GenBank/DDBJ databases">
        <title>Updated reference genomes for cyclostephanoid diatoms.</title>
        <authorList>
            <person name="Roberts W.R."/>
            <person name="Alverson A.J."/>
        </authorList>
    </citation>
    <scope>NUCLEOTIDE SEQUENCE [LARGE SCALE GENOMIC DNA]</scope>
    <source>
        <strain evidence="18 19">AJA010-31</strain>
    </source>
</reference>
<keyword evidence="8" id="KW-0521">NADP</keyword>